<keyword evidence="2" id="KW-1185">Reference proteome</keyword>
<sequence>MNYEKLKVDVQKLCLQKLNNVKRNNATNMRRRKTQTETEKFPANRIVVIHASLCSEYKCITKPKNGTITPNIILLADFLTTLCKEFTAQLRVPAITMENCPLKKKKQEKLPVEQRLSDHCLE</sequence>
<dbReference type="AlphaFoldDB" id="A0A0V0S1M1"/>
<proteinExistence type="predicted"/>
<comment type="caution">
    <text evidence="1">The sequence shown here is derived from an EMBL/GenBank/DDBJ whole genome shotgun (WGS) entry which is preliminary data.</text>
</comment>
<name>A0A0V0S1M1_9BILA</name>
<dbReference type="EMBL" id="JYDL01000050">
    <property type="protein sequence ID" value="KRX20357.1"/>
    <property type="molecule type" value="Genomic_DNA"/>
</dbReference>
<evidence type="ECO:0000313" key="2">
    <source>
        <dbReference type="Proteomes" id="UP000054630"/>
    </source>
</evidence>
<organism evidence="1 2">
    <name type="scientific">Trichinella nelsoni</name>
    <dbReference type="NCBI Taxonomy" id="6336"/>
    <lineage>
        <taxon>Eukaryota</taxon>
        <taxon>Metazoa</taxon>
        <taxon>Ecdysozoa</taxon>
        <taxon>Nematoda</taxon>
        <taxon>Enoplea</taxon>
        <taxon>Dorylaimia</taxon>
        <taxon>Trichinellida</taxon>
        <taxon>Trichinellidae</taxon>
        <taxon>Trichinella</taxon>
    </lineage>
</organism>
<protein>
    <submittedName>
        <fullName evidence="1">Uncharacterized protein</fullName>
    </submittedName>
</protein>
<reference evidence="1 2" key="1">
    <citation type="submission" date="2015-01" db="EMBL/GenBank/DDBJ databases">
        <title>Evolution of Trichinella species and genotypes.</title>
        <authorList>
            <person name="Korhonen P.K."/>
            <person name="Edoardo P."/>
            <person name="Giuseppe L.R."/>
            <person name="Gasser R.B."/>
        </authorList>
    </citation>
    <scope>NUCLEOTIDE SEQUENCE [LARGE SCALE GENOMIC DNA]</scope>
    <source>
        <strain evidence="1">ISS37</strain>
    </source>
</reference>
<evidence type="ECO:0000313" key="1">
    <source>
        <dbReference type="EMBL" id="KRX20357.1"/>
    </source>
</evidence>
<gene>
    <name evidence="1" type="ORF">T07_7351</name>
</gene>
<dbReference type="Proteomes" id="UP000054630">
    <property type="component" value="Unassembled WGS sequence"/>
</dbReference>
<accession>A0A0V0S1M1</accession>